<dbReference type="RefSeq" id="XP_008085808.1">
    <property type="nucleotide sequence ID" value="XM_008087617.1"/>
</dbReference>
<dbReference type="HOGENOM" id="CLU_010194_8_0_1"/>
<dbReference type="eggNOG" id="KOG1611">
    <property type="taxonomic scope" value="Eukaryota"/>
</dbReference>
<protein>
    <submittedName>
        <fullName evidence="3">NAD(P)-binding Rossmann-fold containing protein</fullName>
    </submittedName>
</protein>
<keyword evidence="2" id="KW-0560">Oxidoreductase</keyword>
<dbReference type="PANTHER" id="PTHR42760:SF37">
    <property type="entry name" value="CLAVALDEHYDE DEHYDROGENASE"/>
    <property type="match status" value="1"/>
</dbReference>
<evidence type="ECO:0000313" key="3">
    <source>
        <dbReference type="EMBL" id="EPE26618.1"/>
    </source>
</evidence>
<dbReference type="KEGG" id="glz:GLAREA_02531"/>
<dbReference type="Pfam" id="PF00106">
    <property type="entry name" value="adh_short"/>
    <property type="match status" value="1"/>
</dbReference>
<accession>S3DJ91</accession>
<dbReference type="SUPFAM" id="SSF51735">
    <property type="entry name" value="NAD(P)-binding Rossmann-fold domains"/>
    <property type="match status" value="1"/>
</dbReference>
<evidence type="ECO:0000256" key="2">
    <source>
        <dbReference type="ARBA" id="ARBA00023002"/>
    </source>
</evidence>
<dbReference type="GO" id="GO:0016616">
    <property type="term" value="F:oxidoreductase activity, acting on the CH-OH group of donors, NAD or NADP as acceptor"/>
    <property type="evidence" value="ECO:0007669"/>
    <property type="project" value="TreeGrafter"/>
</dbReference>
<dbReference type="CDD" id="cd05233">
    <property type="entry name" value="SDR_c"/>
    <property type="match status" value="1"/>
</dbReference>
<dbReference type="Proteomes" id="UP000016922">
    <property type="component" value="Unassembled WGS sequence"/>
</dbReference>
<dbReference type="PRINTS" id="PR00081">
    <property type="entry name" value="GDHRDH"/>
</dbReference>
<dbReference type="OMA" id="IHPGNVF"/>
<proteinExistence type="inferred from homology"/>
<gene>
    <name evidence="3" type="ORF">GLAREA_02531</name>
</gene>
<sequence length="306" mass="32682">MPPPHGTPNPLEGPGDYDVTATIHNDTYPNISPLSKPAIKKSVFIAGASRGIGLAIAKSYAQAGASKITIGARSPLDSAKNDILAVAEKAGRSPPQVLCVKFDITSVASVSDATKTVENEFKNLDILVINAGILGKPALIADSDPDEWWEVWNVNLRGPFLVTRAFLPLLLKGGDKTIVATSSVGAHLTGPALSAYQPSKLAVLRLMEFVQVEYAQQGVIAFAIHPGNVVTDVVGGAEGVESLGLAKVFVETPELSADTIVFLTREKKEWLGGRYINVTWDMPQLMEKRDAIVKGDKLKVKLDVSF</sequence>
<organism evidence="3 4">
    <name type="scientific">Glarea lozoyensis (strain ATCC 20868 / MF5171)</name>
    <dbReference type="NCBI Taxonomy" id="1116229"/>
    <lineage>
        <taxon>Eukaryota</taxon>
        <taxon>Fungi</taxon>
        <taxon>Dikarya</taxon>
        <taxon>Ascomycota</taxon>
        <taxon>Pezizomycotina</taxon>
        <taxon>Leotiomycetes</taxon>
        <taxon>Helotiales</taxon>
        <taxon>Helotiaceae</taxon>
        <taxon>Glarea</taxon>
    </lineage>
</organism>
<dbReference type="EMBL" id="KE145370">
    <property type="protein sequence ID" value="EPE26618.1"/>
    <property type="molecule type" value="Genomic_DNA"/>
</dbReference>
<dbReference type="Gene3D" id="3.40.50.720">
    <property type="entry name" value="NAD(P)-binding Rossmann-like Domain"/>
    <property type="match status" value="1"/>
</dbReference>
<keyword evidence="4" id="KW-1185">Reference proteome</keyword>
<dbReference type="AlphaFoldDB" id="S3DJ91"/>
<dbReference type="OrthoDB" id="1933717at2759"/>
<evidence type="ECO:0000256" key="1">
    <source>
        <dbReference type="ARBA" id="ARBA00006484"/>
    </source>
</evidence>
<dbReference type="PANTHER" id="PTHR42760">
    <property type="entry name" value="SHORT-CHAIN DEHYDROGENASES/REDUCTASES FAMILY MEMBER"/>
    <property type="match status" value="1"/>
</dbReference>
<comment type="similarity">
    <text evidence="1">Belongs to the short-chain dehydrogenases/reductases (SDR) family.</text>
</comment>
<dbReference type="InterPro" id="IPR036291">
    <property type="entry name" value="NAD(P)-bd_dom_sf"/>
</dbReference>
<dbReference type="InterPro" id="IPR002347">
    <property type="entry name" value="SDR_fam"/>
</dbReference>
<name>S3DJ91_GLAL2</name>
<reference evidence="3 4" key="1">
    <citation type="journal article" date="2013" name="BMC Genomics">
        <title>Genomics-driven discovery of the pneumocandin biosynthetic gene cluster in the fungus Glarea lozoyensis.</title>
        <authorList>
            <person name="Chen L."/>
            <person name="Yue Q."/>
            <person name="Zhang X."/>
            <person name="Xiang M."/>
            <person name="Wang C."/>
            <person name="Li S."/>
            <person name="Che Y."/>
            <person name="Ortiz-Lopez F.J."/>
            <person name="Bills G.F."/>
            <person name="Liu X."/>
            <person name="An Z."/>
        </authorList>
    </citation>
    <scope>NUCLEOTIDE SEQUENCE [LARGE SCALE GENOMIC DNA]</scope>
    <source>
        <strain evidence="4">ATCC 20868 / MF5171</strain>
    </source>
</reference>
<evidence type="ECO:0000313" key="4">
    <source>
        <dbReference type="Proteomes" id="UP000016922"/>
    </source>
</evidence>
<dbReference type="GeneID" id="19461588"/>